<dbReference type="Pfam" id="PF12079">
    <property type="entry name" value="DUF3558"/>
    <property type="match status" value="1"/>
</dbReference>
<dbReference type="InterPro" id="IPR024520">
    <property type="entry name" value="DUF3558"/>
</dbReference>
<proteinExistence type="predicted"/>
<evidence type="ECO:0000313" key="2">
    <source>
        <dbReference type="Proteomes" id="UP001183202"/>
    </source>
</evidence>
<sequence>MMGRGGRFAALATVVLVTTVAACGRGDAAPQTVPLIGNARDARSADLCALPTGGQLATLGIRTPGAATTAAEGRRCEWRTTPETEPELGITVFVGTGGLATLAANSEPTTSRVRLAGYPALETFTGTGEFCQYDVAVAPDQVLMASLVGGSPDSCTALQAVLPDVVRNLPALDS</sequence>
<protein>
    <submittedName>
        <fullName evidence="1">DUF3558 family protein</fullName>
    </submittedName>
</protein>
<organism evidence="1 2">
    <name type="scientific">Pseudonocardia charpentierae</name>
    <dbReference type="NCBI Taxonomy" id="3075545"/>
    <lineage>
        <taxon>Bacteria</taxon>
        <taxon>Bacillati</taxon>
        <taxon>Actinomycetota</taxon>
        <taxon>Actinomycetes</taxon>
        <taxon>Pseudonocardiales</taxon>
        <taxon>Pseudonocardiaceae</taxon>
        <taxon>Pseudonocardia</taxon>
    </lineage>
</organism>
<dbReference type="RefSeq" id="WP_311554466.1">
    <property type="nucleotide sequence ID" value="NZ_JAVREJ010000002.1"/>
</dbReference>
<accession>A0ABU2N4L1</accession>
<comment type="caution">
    <text evidence="1">The sequence shown here is derived from an EMBL/GenBank/DDBJ whole genome shotgun (WGS) entry which is preliminary data.</text>
</comment>
<dbReference type="PROSITE" id="PS51257">
    <property type="entry name" value="PROKAR_LIPOPROTEIN"/>
    <property type="match status" value="1"/>
</dbReference>
<evidence type="ECO:0000313" key="1">
    <source>
        <dbReference type="EMBL" id="MDT0348537.1"/>
    </source>
</evidence>
<dbReference type="Proteomes" id="UP001183202">
    <property type="component" value="Unassembled WGS sequence"/>
</dbReference>
<gene>
    <name evidence="1" type="ORF">RM445_03255</name>
</gene>
<keyword evidence="2" id="KW-1185">Reference proteome</keyword>
<reference evidence="2" key="1">
    <citation type="submission" date="2023-07" db="EMBL/GenBank/DDBJ databases">
        <title>30 novel species of actinomycetes from the DSMZ collection.</title>
        <authorList>
            <person name="Nouioui I."/>
        </authorList>
    </citation>
    <scope>NUCLEOTIDE SEQUENCE [LARGE SCALE GENOMIC DNA]</scope>
    <source>
        <strain evidence="2">DSM 45834</strain>
    </source>
</reference>
<dbReference type="EMBL" id="JAVREJ010000002">
    <property type="protein sequence ID" value="MDT0348537.1"/>
    <property type="molecule type" value="Genomic_DNA"/>
</dbReference>
<name>A0ABU2N4L1_9PSEU</name>